<gene>
    <name evidence="5" type="ORF">H9851_02955</name>
</gene>
<dbReference type="SUPFAM" id="SSF51182">
    <property type="entry name" value="RmlC-like cupins"/>
    <property type="match status" value="1"/>
</dbReference>
<evidence type="ECO:0000256" key="3">
    <source>
        <dbReference type="ARBA" id="ARBA00023163"/>
    </source>
</evidence>
<dbReference type="PRINTS" id="PR00032">
    <property type="entry name" value="HTHARAC"/>
</dbReference>
<dbReference type="GO" id="GO:0003700">
    <property type="term" value="F:DNA-binding transcription factor activity"/>
    <property type="evidence" value="ECO:0007669"/>
    <property type="project" value="InterPro"/>
</dbReference>
<dbReference type="Pfam" id="PF12833">
    <property type="entry name" value="HTH_18"/>
    <property type="match status" value="1"/>
</dbReference>
<dbReference type="GO" id="GO:0043565">
    <property type="term" value="F:sequence-specific DNA binding"/>
    <property type="evidence" value="ECO:0007669"/>
    <property type="project" value="InterPro"/>
</dbReference>
<keyword evidence="3" id="KW-0804">Transcription</keyword>
<comment type="caution">
    <text evidence="5">The sequence shown here is derived from an EMBL/GenBank/DDBJ whole genome shotgun (WGS) entry which is preliminary data.</text>
</comment>
<proteinExistence type="predicted"/>
<dbReference type="PANTHER" id="PTHR43280">
    <property type="entry name" value="ARAC-FAMILY TRANSCRIPTIONAL REGULATOR"/>
    <property type="match status" value="1"/>
</dbReference>
<evidence type="ECO:0000256" key="1">
    <source>
        <dbReference type="ARBA" id="ARBA00023015"/>
    </source>
</evidence>
<dbReference type="Gene3D" id="2.60.120.10">
    <property type="entry name" value="Jelly Rolls"/>
    <property type="match status" value="1"/>
</dbReference>
<dbReference type="Gene3D" id="1.10.10.60">
    <property type="entry name" value="Homeodomain-like"/>
    <property type="match status" value="2"/>
</dbReference>
<reference evidence="5" key="1">
    <citation type="journal article" date="2021" name="PeerJ">
        <title>Extensive microbial diversity within the chicken gut microbiome revealed by metagenomics and culture.</title>
        <authorList>
            <person name="Gilroy R."/>
            <person name="Ravi A."/>
            <person name="Getino M."/>
            <person name="Pursley I."/>
            <person name="Horton D.L."/>
            <person name="Alikhan N.F."/>
            <person name="Baker D."/>
            <person name="Gharbi K."/>
            <person name="Hall N."/>
            <person name="Watson M."/>
            <person name="Adriaenssens E.M."/>
            <person name="Foster-Nyarko E."/>
            <person name="Jarju S."/>
            <person name="Secka A."/>
            <person name="Antonio M."/>
            <person name="Oren A."/>
            <person name="Chaudhuri R.R."/>
            <person name="La Ragione R."/>
            <person name="Hildebrand F."/>
            <person name="Pallen M.J."/>
        </authorList>
    </citation>
    <scope>NUCLEOTIDE SEQUENCE</scope>
    <source>
        <strain evidence="5">2189</strain>
    </source>
</reference>
<evidence type="ECO:0000313" key="5">
    <source>
        <dbReference type="EMBL" id="HIX50221.1"/>
    </source>
</evidence>
<dbReference type="SUPFAM" id="SSF46689">
    <property type="entry name" value="Homeodomain-like"/>
    <property type="match status" value="1"/>
</dbReference>
<dbReference type="InterPro" id="IPR020449">
    <property type="entry name" value="Tscrpt_reg_AraC-type_HTH"/>
</dbReference>
<dbReference type="InterPro" id="IPR018060">
    <property type="entry name" value="HTH_AraC"/>
</dbReference>
<dbReference type="EMBL" id="DXEW01000015">
    <property type="protein sequence ID" value="HIX50221.1"/>
    <property type="molecule type" value="Genomic_DNA"/>
</dbReference>
<accession>A0A9D1W0I1</accession>
<dbReference type="InterPro" id="IPR018062">
    <property type="entry name" value="HTH_AraC-typ_CS"/>
</dbReference>
<reference evidence="5" key="2">
    <citation type="submission" date="2021-04" db="EMBL/GenBank/DDBJ databases">
        <authorList>
            <person name="Gilroy R."/>
        </authorList>
    </citation>
    <scope>NUCLEOTIDE SEQUENCE</scope>
    <source>
        <strain evidence="5">2189</strain>
    </source>
</reference>
<name>A0A9D1W0I1_9FIRM</name>
<organism evidence="5 6">
    <name type="scientific">Candidatus Borkfalkia faecavium</name>
    <dbReference type="NCBI Taxonomy" id="2838508"/>
    <lineage>
        <taxon>Bacteria</taxon>
        <taxon>Bacillati</taxon>
        <taxon>Bacillota</taxon>
        <taxon>Clostridia</taxon>
        <taxon>Christensenellales</taxon>
        <taxon>Christensenellaceae</taxon>
        <taxon>Candidatus Borkfalkia</taxon>
    </lineage>
</organism>
<keyword evidence="2" id="KW-0238">DNA-binding</keyword>
<dbReference type="InterPro" id="IPR014710">
    <property type="entry name" value="RmlC-like_jellyroll"/>
</dbReference>
<feature type="domain" description="HTH araC/xylS-type" evidence="4">
    <location>
        <begin position="219"/>
        <end position="316"/>
    </location>
</feature>
<dbReference type="PANTHER" id="PTHR43280:SF28">
    <property type="entry name" value="HTH-TYPE TRANSCRIPTIONAL ACTIVATOR RHAS"/>
    <property type="match status" value="1"/>
</dbReference>
<keyword evidence="1" id="KW-0805">Transcription regulation</keyword>
<dbReference type="Pfam" id="PF02311">
    <property type="entry name" value="AraC_binding"/>
    <property type="match status" value="1"/>
</dbReference>
<dbReference type="PROSITE" id="PS00041">
    <property type="entry name" value="HTH_ARAC_FAMILY_1"/>
    <property type="match status" value="1"/>
</dbReference>
<protein>
    <submittedName>
        <fullName evidence="5">AraC family transcriptional regulator</fullName>
    </submittedName>
</protein>
<dbReference type="Proteomes" id="UP000886847">
    <property type="component" value="Unassembled WGS sequence"/>
</dbReference>
<dbReference type="AlphaFoldDB" id="A0A9D1W0I1"/>
<dbReference type="PROSITE" id="PS01124">
    <property type="entry name" value="HTH_ARAC_FAMILY_2"/>
    <property type="match status" value="1"/>
</dbReference>
<sequence length="318" mass="36466">MDAQIIKDLCRLSAEEKLILGGQKVKKDDYTLSKEFIVNSEKVLGAREIDMRLHTRFIDFPEHGHDYTEFMYVYAGSITHVIEGRRITLQSGDILLLNKHIRHSILRAGEGDVGINFILSNAFLQYVFHNVKNDDVMGGFLSRNFDENGEGEYLFFQTKDVFPIRNLMDNLIFALAKQTAGGYGILSQLVSLLFSYLSYYKETLQSGLRISSPDTRLRQAVSAYLERHYPNATLAELSSRLGYTAEYLSHRIRAVCGAPFRSLLMARRLEVAARLLRESRLPVDEIARTVGYENLSHFHRMFRAHYGATPHRYRTGEK</sequence>
<evidence type="ECO:0000256" key="2">
    <source>
        <dbReference type="ARBA" id="ARBA00023125"/>
    </source>
</evidence>
<evidence type="ECO:0000259" key="4">
    <source>
        <dbReference type="PROSITE" id="PS01124"/>
    </source>
</evidence>
<evidence type="ECO:0000313" key="6">
    <source>
        <dbReference type="Proteomes" id="UP000886847"/>
    </source>
</evidence>
<dbReference type="InterPro" id="IPR011051">
    <property type="entry name" value="RmlC_Cupin_sf"/>
</dbReference>
<dbReference type="InterPro" id="IPR003313">
    <property type="entry name" value="AraC-bd"/>
</dbReference>
<dbReference type="SMART" id="SM00342">
    <property type="entry name" value="HTH_ARAC"/>
    <property type="match status" value="1"/>
</dbReference>
<dbReference type="InterPro" id="IPR009057">
    <property type="entry name" value="Homeodomain-like_sf"/>
</dbReference>